<evidence type="ECO:0000256" key="1">
    <source>
        <dbReference type="SAM" id="MobiDB-lite"/>
    </source>
</evidence>
<dbReference type="EMBL" id="CAJJDM010000062">
    <property type="protein sequence ID" value="CAD8078876.1"/>
    <property type="molecule type" value="Genomic_DNA"/>
</dbReference>
<gene>
    <name evidence="2" type="ORF">PPRIM_AZ9-3.1.T0610010</name>
</gene>
<keyword evidence="3" id="KW-1185">Reference proteome</keyword>
<feature type="region of interest" description="Disordered" evidence="1">
    <location>
        <begin position="213"/>
        <end position="243"/>
    </location>
</feature>
<reference evidence="2" key="1">
    <citation type="submission" date="2021-01" db="EMBL/GenBank/DDBJ databases">
        <authorList>
            <consortium name="Genoscope - CEA"/>
            <person name="William W."/>
        </authorList>
    </citation>
    <scope>NUCLEOTIDE SEQUENCE</scope>
</reference>
<evidence type="ECO:0008006" key="4">
    <source>
        <dbReference type="Google" id="ProtNLM"/>
    </source>
</evidence>
<accession>A0A8S1MPK4</accession>
<evidence type="ECO:0000313" key="2">
    <source>
        <dbReference type="EMBL" id="CAD8078876.1"/>
    </source>
</evidence>
<dbReference type="AlphaFoldDB" id="A0A8S1MPK4"/>
<name>A0A8S1MPK4_PARPR</name>
<protein>
    <recommendedName>
        <fullName evidence="4">Myb-like domain-containing protein</fullName>
    </recommendedName>
</protein>
<sequence>MDRLNPSSKDCIVPLIEENSPCIQSNKQEIDSQLLLPQFTSMFQNPDLLLQTVQLEQLKLQAQFYSQMNNLPLITDESRVVDLFTQQLLQQQLMINAALLNQFQGVENANQSQTKDLGDNKIKRKHIKKSHNPQFNTGHWSAQEHQVYLNFLQQHREVMESSELKKTNKIFKLMSDIIKSRSPSQCRSHHQKFNPYSKYLINNNIVRRKMKEQLKDNQQQQQQISENENNQQQQSQESNLKVEFQQQLQESKVESKIEQKIEHKIEFQEQFQESNVREEQQQVSGQD</sequence>
<proteinExistence type="predicted"/>
<comment type="caution">
    <text evidence="2">The sequence shown here is derived from an EMBL/GenBank/DDBJ whole genome shotgun (WGS) entry which is preliminary data.</text>
</comment>
<dbReference type="Proteomes" id="UP000688137">
    <property type="component" value="Unassembled WGS sequence"/>
</dbReference>
<organism evidence="2 3">
    <name type="scientific">Paramecium primaurelia</name>
    <dbReference type="NCBI Taxonomy" id="5886"/>
    <lineage>
        <taxon>Eukaryota</taxon>
        <taxon>Sar</taxon>
        <taxon>Alveolata</taxon>
        <taxon>Ciliophora</taxon>
        <taxon>Intramacronucleata</taxon>
        <taxon>Oligohymenophorea</taxon>
        <taxon>Peniculida</taxon>
        <taxon>Parameciidae</taxon>
        <taxon>Paramecium</taxon>
    </lineage>
</organism>
<feature type="compositionally biased region" description="Low complexity" evidence="1">
    <location>
        <begin position="217"/>
        <end position="239"/>
    </location>
</feature>
<evidence type="ECO:0000313" key="3">
    <source>
        <dbReference type="Proteomes" id="UP000688137"/>
    </source>
</evidence>